<evidence type="ECO:0008006" key="7">
    <source>
        <dbReference type="Google" id="ProtNLM"/>
    </source>
</evidence>
<gene>
    <name evidence="5" type="ORF">PSNMU_V1.4_AUG-EV-PASAV3_0105610</name>
</gene>
<feature type="compositionally biased region" description="Low complexity" evidence="4">
    <location>
        <begin position="23"/>
        <end position="36"/>
    </location>
</feature>
<feature type="compositionally biased region" description="Polar residues" evidence="4">
    <location>
        <begin position="115"/>
        <end position="132"/>
    </location>
</feature>
<comment type="subcellular location">
    <subcellularLocation>
        <location evidence="1">Nucleus</location>
    </subcellularLocation>
</comment>
<feature type="region of interest" description="Disordered" evidence="4">
    <location>
        <begin position="1"/>
        <end position="43"/>
    </location>
</feature>
<evidence type="ECO:0000256" key="4">
    <source>
        <dbReference type="SAM" id="MobiDB-lite"/>
    </source>
</evidence>
<evidence type="ECO:0000313" key="5">
    <source>
        <dbReference type="EMBL" id="VEU43531.1"/>
    </source>
</evidence>
<proteinExistence type="inferred from homology"/>
<evidence type="ECO:0000256" key="1">
    <source>
        <dbReference type="ARBA" id="ARBA00004123"/>
    </source>
</evidence>
<dbReference type="PRINTS" id="PR02028">
    <property type="entry name" value="CMYCBINDINGP"/>
</dbReference>
<dbReference type="AlphaFoldDB" id="A0A448ZNB6"/>
<dbReference type="PANTHER" id="PTHR13168">
    <property type="entry name" value="ASSOCIATE OF C-MYC AMY-1"/>
    <property type="match status" value="1"/>
</dbReference>
<keyword evidence="3" id="KW-0539">Nucleus</keyword>
<accession>A0A448ZNB6</accession>
<evidence type="ECO:0000256" key="3">
    <source>
        <dbReference type="ARBA" id="ARBA00023242"/>
    </source>
</evidence>
<reference evidence="5 6" key="1">
    <citation type="submission" date="2019-01" db="EMBL/GenBank/DDBJ databases">
        <authorList>
            <person name="Ferrante I. M."/>
        </authorList>
    </citation>
    <scope>NUCLEOTIDE SEQUENCE [LARGE SCALE GENOMIC DNA]</scope>
    <source>
        <strain evidence="5 6">B856</strain>
    </source>
</reference>
<protein>
    <recommendedName>
        <fullName evidence="7">c-Myc-binding protein</fullName>
    </recommendedName>
</protein>
<feature type="region of interest" description="Disordered" evidence="4">
    <location>
        <begin position="108"/>
        <end position="132"/>
    </location>
</feature>
<organism evidence="5 6">
    <name type="scientific">Pseudo-nitzschia multistriata</name>
    <dbReference type="NCBI Taxonomy" id="183589"/>
    <lineage>
        <taxon>Eukaryota</taxon>
        <taxon>Sar</taxon>
        <taxon>Stramenopiles</taxon>
        <taxon>Ochrophyta</taxon>
        <taxon>Bacillariophyta</taxon>
        <taxon>Bacillariophyceae</taxon>
        <taxon>Bacillariophycidae</taxon>
        <taxon>Bacillariales</taxon>
        <taxon>Bacillariaceae</taxon>
        <taxon>Pseudo-nitzschia</taxon>
    </lineage>
</organism>
<name>A0A448ZNB6_9STRA</name>
<dbReference type="InterPro" id="IPR026060">
    <property type="entry name" value="AMY1"/>
</dbReference>
<dbReference type="PANTHER" id="PTHR13168:SF0">
    <property type="entry name" value="C-MYC-BINDING PROTEIN"/>
    <property type="match status" value="1"/>
</dbReference>
<dbReference type="Proteomes" id="UP000291116">
    <property type="component" value="Unassembled WGS sequence"/>
</dbReference>
<dbReference type="GO" id="GO:0005634">
    <property type="term" value="C:nucleus"/>
    <property type="evidence" value="ECO:0007669"/>
    <property type="project" value="UniProtKB-SubCell"/>
</dbReference>
<evidence type="ECO:0000256" key="2">
    <source>
        <dbReference type="ARBA" id="ARBA00009389"/>
    </source>
</evidence>
<dbReference type="EMBL" id="CAACVS010000555">
    <property type="protein sequence ID" value="VEU43531.1"/>
    <property type="molecule type" value="Genomic_DNA"/>
</dbReference>
<comment type="similarity">
    <text evidence="2">Belongs to the AMY1 family.</text>
</comment>
<keyword evidence="6" id="KW-1185">Reference proteome</keyword>
<evidence type="ECO:0000313" key="6">
    <source>
        <dbReference type="Proteomes" id="UP000291116"/>
    </source>
</evidence>
<dbReference type="GO" id="GO:0003713">
    <property type="term" value="F:transcription coactivator activity"/>
    <property type="evidence" value="ECO:0007669"/>
    <property type="project" value="InterPro"/>
</dbReference>
<sequence length="132" mass="14506">MATYAQQANSGKDAGSNGGGGSNSYSSSHNNNNKSSDGSKKEEFRNYLEKSGVLDTLTKVLVGLYEEPERPSNAIEYIKRYLGAPKNVDVIALQRENEELRRQLAALSEKKGTETKQTTADNNIRSNRSIAY</sequence>
<dbReference type="OrthoDB" id="524165at2759"/>